<gene>
    <name evidence="1" type="ORF">AB8B23_09010</name>
</gene>
<proteinExistence type="predicted"/>
<dbReference type="EMBL" id="CP165646">
    <property type="protein sequence ID" value="XDU64068.1"/>
    <property type="molecule type" value="Genomic_DNA"/>
</dbReference>
<name>A0AB39V9U1_9FUSO</name>
<dbReference type="AlphaFoldDB" id="A0AB39V9U1"/>
<dbReference type="RefSeq" id="WP_369712466.1">
    <property type="nucleotide sequence ID" value="NZ_CP165646.1"/>
</dbReference>
<dbReference type="KEGG" id="lmes:AB8B23_09010"/>
<protein>
    <submittedName>
        <fullName evidence="1">Uncharacterized protein</fullName>
    </submittedName>
</protein>
<accession>A0AB39V9U1</accession>
<organism evidence="1">
    <name type="scientific">Leptotrichia mesophila</name>
    <dbReference type="NCBI Taxonomy" id="3239303"/>
    <lineage>
        <taxon>Bacteria</taxon>
        <taxon>Fusobacteriati</taxon>
        <taxon>Fusobacteriota</taxon>
        <taxon>Fusobacteriia</taxon>
        <taxon>Fusobacteriales</taxon>
        <taxon>Leptotrichiaceae</taxon>
        <taxon>Leptotrichia</taxon>
    </lineage>
</organism>
<evidence type="ECO:0000313" key="1">
    <source>
        <dbReference type="EMBL" id="XDU64068.1"/>
    </source>
</evidence>
<reference evidence="1" key="1">
    <citation type="submission" date="2024-07" db="EMBL/GenBank/DDBJ databases">
        <authorList>
            <person name="Li X.-J."/>
            <person name="Wang X."/>
        </authorList>
    </citation>
    <scope>NUCLEOTIDE SEQUENCE</scope>
    <source>
        <strain evidence="1">HSP-342</strain>
    </source>
</reference>
<sequence length="43" mass="4857">MKKWIYIIIALLFSVACSKTDAGYDALEKGLIGILEKRIMNIL</sequence>
<dbReference type="PROSITE" id="PS51257">
    <property type="entry name" value="PROKAR_LIPOPROTEIN"/>
    <property type="match status" value="1"/>
</dbReference>